<evidence type="ECO:0000313" key="4">
    <source>
        <dbReference type="EMBL" id="KAJ3440712.1"/>
    </source>
</evidence>
<accession>A0AAV7ZFA7</accession>
<dbReference type="PANTHER" id="PTHR12411">
    <property type="entry name" value="CYSTEINE PROTEASE FAMILY C1-RELATED"/>
    <property type="match status" value="1"/>
</dbReference>
<dbReference type="PRINTS" id="PR00705">
    <property type="entry name" value="PAPAIN"/>
</dbReference>
<name>A0AAV7ZFA7_9EUKA</name>
<dbReference type="Pfam" id="PF00112">
    <property type="entry name" value="Peptidase_C1"/>
    <property type="match status" value="1"/>
</dbReference>
<feature type="signal peptide" evidence="2">
    <location>
        <begin position="1"/>
        <end position="23"/>
    </location>
</feature>
<reference evidence="4" key="1">
    <citation type="submission" date="2022-08" db="EMBL/GenBank/DDBJ databases">
        <title>Novel sulphate-reducing endosymbionts in the free-living metamonad Anaeramoeba.</title>
        <authorList>
            <person name="Jerlstrom-Hultqvist J."/>
            <person name="Cepicka I."/>
            <person name="Gallot-Lavallee L."/>
            <person name="Salas-Leiva D."/>
            <person name="Curtis B.A."/>
            <person name="Zahonova K."/>
            <person name="Pipaliya S."/>
            <person name="Dacks J."/>
            <person name="Roger A.J."/>
        </authorList>
    </citation>
    <scope>NUCLEOTIDE SEQUENCE</scope>
    <source>
        <strain evidence="4">Busselton2</strain>
    </source>
</reference>
<comment type="caution">
    <text evidence="4">The sequence shown here is derived from an EMBL/GenBank/DDBJ whole genome shotgun (WGS) entry which is preliminary data.</text>
</comment>
<keyword evidence="2" id="KW-0732">Signal</keyword>
<dbReference type="SUPFAM" id="SSF54001">
    <property type="entry name" value="Cysteine proteinases"/>
    <property type="match status" value="1"/>
</dbReference>
<dbReference type="InterPro" id="IPR013128">
    <property type="entry name" value="Peptidase_C1A"/>
</dbReference>
<sequence>MKFLLPLFVFALFILSDRSAVLGQGTNSLKLPKTFDWRRIPGSNGKTINYCTEILNQHLPVYCGSCWAHATTSSISDRYKIMYNNTIPDIRLSVQYLMNCHAAGGCHGGLGEFAYEFMKTKGVVDNTCCPYRAEELECTAWETCRNCFEEGCTIVENPPRYYITDWGDVQGEDNIKNEVFKNGPVSCLISTPDSFRNFNGGDGEVYVGPDDIGLPDHVIAIVGWGYSEKIQRSYWIVRNSWGTFWNQGGWVNIAMGEGDLGITVICNWGKPKPFA</sequence>
<dbReference type="EMBL" id="JANTQA010000030">
    <property type="protein sequence ID" value="KAJ3440712.1"/>
    <property type="molecule type" value="Genomic_DNA"/>
</dbReference>
<evidence type="ECO:0000313" key="5">
    <source>
        <dbReference type="Proteomes" id="UP001146793"/>
    </source>
</evidence>
<dbReference type="InterPro" id="IPR038765">
    <property type="entry name" value="Papain-like_cys_pep_sf"/>
</dbReference>
<dbReference type="SMART" id="SM00645">
    <property type="entry name" value="Pept_C1"/>
    <property type="match status" value="1"/>
</dbReference>
<organism evidence="4 5">
    <name type="scientific">Anaeramoeba flamelloides</name>
    <dbReference type="NCBI Taxonomy" id="1746091"/>
    <lineage>
        <taxon>Eukaryota</taxon>
        <taxon>Metamonada</taxon>
        <taxon>Anaeramoebidae</taxon>
        <taxon>Anaeramoeba</taxon>
    </lineage>
</organism>
<gene>
    <name evidence="4" type="ORF">M0812_14383</name>
</gene>
<dbReference type="GO" id="GO:0006508">
    <property type="term" value="P:proteolysis"/>
    <property type="evidence" value="ECO:0007669"/>
    <property type="project" value="InterPro"/>
</dbReference>
<feature type="domain" description="Peptidase C1A papain C-terminal" evidence="3">
    <location>
        <begin position="31"/>
        <end position="265"/>
    </location>
</feature>
<feature type="chain" id="PRO_5043798664" description="Peptidase C1A papain C-terminal domain-containing protein" evidence="2">
    <location>
        <begin position="24"/>
        <end position="275"/>
    </location>
</feature>
<dbReference type="GO" id="GO:0008234">
    <property type="term" value="F:cysteine-type peptidase activity"/>
    <property type="evidence" value="ECO:0007669"/>
    <property type="project" value="InterPro"/>
</dbReference>
<evidence type="ECO:0000259" key="3">
    <source>
        <dbReference type="SMART" id="SM00645"/>
    </source>
</evidence>
<evidence type="ECO:0000256" key="2">
    <source>
        <dbReference type="SAM" id="SignalP"/>
    </source>
</evidence>
<dbReference type="InterPro" id="IPR000668">
    <property type="entry name" value="Peptidase_C1A_C"/>
</dbReference>
<comment type="similarity">
    <text evidence="1">Belongs to the peptidase C1 family.</text>
</comment>
<protein>
    <recommendedName>
        <fullName evidence="3">Peptidase C1A papain C-terminal domain-containing protein</fullName>
    </recommendedName>
</protein>
<evidence type="ECO:0000256" key="1">
    <source>
        <dbReference type="ARBA" id="ARBA00008455"/>
    </source>
</evidence>
<dbReference type="Proteomes" id="UP001146793">
    <property type="component" value="Unassembled WGS sequence"/>
</dbReference>
<dbReference type="Gene3D" id="3.90.70.10">
    <property type="entry name" value="Cysteine proteinases"/>
    <property type="match status" value="1"/>
</dbReference>
<proteinExistence type="inferred from homology"/>
<dbReference type="AlphaFoldDB" id="A0AAV7ZFA7"/>